<proteinExistence type="predicted"/>
<name>A0AAD9JFL3_9ANNE</name>
<dbReference type="Proteomes" id="UP001208570">
    <property type="component" value="Unassembled WGS sequence"/>
</dbReference>
<evidence type="ECO:0000313" key="9">
    <source>
        <dbReference type="EMBL" id="KAK2151505.1"/>
    </source>
</evidence>
<keyword evidence="7" id="KW-0812">Transmembrane</keyword>
<feature type="region of interest" description="Disordered" evidence="6">
    <location>
        <begin position="684"/>
        <end position="703"/>
    </location>
</feature>
<dbReference type="AlphaFoldDB" id="A0AAD9JFL3"/>
<feature type="domain" description="Sushi" evidence="8">
    <location>
        <begin position="3"/>
        <end position="64"/>
    </location>
</feature>
<feature type="disulfide bond" evidence="5">
    <location>
        <begin position="370"/>
        <end position="413"/>
    </location>
</feature>
<feature type="disulfide bond" evidence="5">
    <location>
        <begin position="494"/>
        <end position="537"/>
    </location>
</feature>
<feature type="disulfide bond" evidence="5">
    <location>
        <begin position="432"/>
        <end position="475"/>
    </location>
</feature>
<feature type="transmembrane region" description="Helical" evidence="7">
    <location>
        <begin position="634"/>
        <end position="656"/>
    </location>
</feature>
<evidence type="ECO:0000259" key="8">
    <source>
        <dbReference type="PROSITE" id="PS50923"/>
    </source>
</evidence>
<keyword evidence="3 5" id="KW-1015">Disulfide bond</keyword>
<keyword evidence="4" id="KW-0325">Glycoprotein</keyword>
<feature type="domain" description="Sushi" evidence="8">
    <location>
        <begin position="368"/>
        <end position="429"/>
    </location>
</feature>
<feature type="domain" description="Sushi" evidence="8">
    <location>
        <begin position="492"/>
        <end position="552"/>
    </location>
</feature>
<feature type="domain" description="Sushi" evidence="8">
    <location>
        <begin position="65"/>
        <end position="125"/>
    </location>
</feature>
<dbReference type="PROSITE" id="PS50923">
    <property type="entry name" value="SUSHI"/>
    <property type="match status" value="8"/>
</dbReference>
<dbReference type="Pfam" id="PF00084">
    <property type="entry name" value="Sushi"/>
    <property type="match status" value="8"/>
</dbReference>
<feature type="compositionally biased region" description="Polar residues" evidence="6">
    <location>
        <begin position="687"/>
        <end position="703"/>
    </location>
</feature>
<dbReference type="SUPFAM" id="SSF57535">
    <property type="entry name" value="Complement control module/SCR domain"/>
    <property type="match status" value="10"/>
</dbReference>
<feature type="domain" description="Sushi" evidence="8">
    <location>
        <begin position="304"/>
        <end position="367"/>
    </location>
</feature>
<dbReference type="EMBL" id="JAODUP010000361">
    <property type="protein sequence ID" value="KAK2151505.1"/>
    <property type="molecule type" value="Genomic_DNA"/>
</dbReference>
<dbReference type="PANTHER" id="PTHR19325:SF575">
    <property type="entry name" value="LOCOMOTION-RELATED PROTEIN HIKARU GENKI"/>
    <property type="match status" value="1"/>
</dbReference>
<evidence type="ECO:0000256" key="2">
    <source>
        <dbReference type="ARBA" id="ARBA00022737"/>
    </source>
</evidence>
<keyword evidence="7" id="KW-0472">Membrane</keyword>
<keyword evidence="10" id="KW-1185">Reference proteome</keyword>
<dbReference type="Gene3D" id="2.10.70.10">
    <property type="entry name" value="Complement Module, domain 1"/>
    <property type="match status" value="8"/>
</dbReference>
<comment type="caution">
    <text evidence="5">Lacks conserved residue(s) required for the propagation of feature annotation.</text>
</comment>
<keyword evidence="7" id="KW-1133">Transmembrane helix</keyword>
<feature type="domain" description="Sushi" evidence="8">
    <location>
        <begin position="236"/>
        <end position="303"/>
    </location>
</feature>
<feature type="domain" description="Sushi" evidence="8">
    <location>
        <begin position="126"/>
        <end position="188"/>
    </location>
</feature>
<dbReference type="InterPro" id="IPR035976">
    <property type="entry name" value="Sushi/SCR/CCP_sf"/>
</dbReference>
<gene>
    <name evidence="9" type="ORF">LSH36_361g04019</name>
</gene>
<evidence type="ECO:0000256" key="3">
    <source>
        <dbReference type="ARBA" id="ARBA00023157"/>
    </source>
</evidence>
<dbReference type="InterPro" id="IPR050350">
    <property type="entry name" value="Compl-Cell_Adhes-Reg"/>
</dbReference>
<evidence type="ECO:0000256" key="6">
    <source>
        <dbReference type="SAM" id="MobiDB-lite"/>
    </source>
</evidence>
<protein>
    <recommendedName>
        <fullName evidence="8">Sushi domain-containing protein</fullName>
    </recommendedName>
</protein>
<dbReference type="SMART" id="SM00032">
    <property type="entry name" value="CCP"/>
    <property type="match status" value="10"/>
</dbReference>
<evidence type="ECO:0000256" key="5">
    <source>
        <dbReference type="PROSITE-ProRule" id="PRU00302"/>
    </source>
</evidence>
<evidence type="ECO:0000313" key="10">
    <source>
        <dbReference type="Proteomes" id="UP001208570"/>
    </source>
</evidence>
<sequence>MRYHCSALPEVANVQVENPTTEYGSEVSYVCETGYQFPDNTTRANMTCLDNGKWTRESIPDCEIIKCSLLPDWPFQTKDSSNHTYNSTVTFWCDIGYELVDRTTSRTIHCLENGEWSAPLPECHPVVCPDIELPSSWSISRDTDEHIYGTYTTYRCDDEKRMIDGATFREILCDATGNWSDNITDCKIANATPSTLVAEYGTTTILTCIAGHRFSGKYKTRKMICITDGWWRPILEACNPILCPVLTDVLNTERSTDNRLYDTVVGYKCIKGHYYYPNMTSLVSIRCLDSEQWNDTNLEPCWPIVCGSPPTITNGTITLPPNNNFNYSALVSYQCITGFKFIDGKIARTIQCNEFGEWNHSDVSCRVDRCSPVPIANNVVPDTTNTSWYTNVTYQCQRGYEWPNNKSVHHITCQNNGQWNDTNIPSCTIKKCSPVELMHNATINTTDHVYDTYVNYECDKGFKFPDNETVKTKWCSDWAFWEPGEFPECEITYCPALEDVENATRDTNDTYYNKHVIYSCLPGYQFPDKSKMWTVYCTENETWSGTPEPCEVVFCPPVPWWTETVFNSTLNEFNAEISYWCSEGYVFEDSFNKPDTIKTATCSHAKVWEPSIDDCLAKESIDAALRGVTYESPAGVSIGTIACSLTVTVLCCIVLLDTKKIYSDLKVMKRNVSSFVEEMKTKRGRSNRVSDSQLNIKSNSDSP</sequence>
<dbReference type="InterPro" id="IPR000436">
    <property type="entry name" value="Sushi_SCR_CCP_dom"/>
</dbReference>
<feature type="disulfide bond" evidence="5">
    <location>
        <begin position="5"/>
        <end position="48"/>
    </location>
</feature>
<feature type="domain" description="Sushi" evidence="8">
    <location>
        <begin position="430"/>
        <end position="491"/>
    </location>
</feature>
<keyword evidence="2" id="KW-0677">Repeat</keyword>
<keyword evidence="1 5" id="KW-0768">Sushi</keyword>
<dbReference type="PANTHER" id="PTHR19325">
    <property type="entry name" value="COMPLEMENT COMPONENT-RELATED SUSHI DOMAIN-CONTAINING"/>
    <property type="match status" value="1"/>
</dbReference>
<dbReference type="CDD" id="cd00033">
    <property type="entry name" value="CCP"/>
    <property type="match status" value="5"/>
</dbReference>
<evidence type="ECO:0000256" key="7">
    <source>
        <dbReference type="SAM" id="Phobius"/>
    </source>
</evidence>
<evidence type="ECO:0000256" key="4">
    <source>
        <dbReference type="ARBA" id="ARBA00023180"/>
    </source>
</evidence>
<accession>A0AAD9JFL3</accession>
<feature type="disulfide bond" evidence="5">
    <location>
        <begin position="67"/>
        <end position="110"/>
    </location>
</feature>
<organism evidence="9 10">
    <name type="scientific">Paralvinella palmiformis</name>
    <dbReference type="NCBI Taxonomy" id="53620"/>
    <lineage>
        <taxon>Eukaryota</taxon>
        <taxon>Metazoa</taxon>
        <taxon>Spiralia</taxon>
        <taxon>Lophotrochozoa</taxon>
        <taxon>Annelida</taxon>
        <taxon>Polychaeta</taxon>
        <taxon>Sedentaria</taxon>
        <taxon>Canalipalpata</taxon>
        <taxon>Terebellida</taxon>
        <taxon>Terebelliformia</taxon>
        <taxon>Alvinellidae</taxon>
        <taxon>Paralvinella</taxon>
    </lineage>
</organism>
<reference evidence="9" key="1">
    <citation type="journal article" date="2023" name="Mol. Biol. Evol.">
        <title>Third-Generation Sequencing Reveals the Adaptive Role of the Epigenome in Three Deep-Sea Polychaetes.</title>
        <authorList>
            <person name="Perez M."/>
            <person name="Aroh O."/>
            <person name="Sun Y."/>
            <person name="Lan Y."/>
            <person name="Juniper S.K."/>
            <person name="Young C.R."/>
            <person name="Angers B."/>
            <person name="Qian P.Y."/>
        </authorList>
    </citation>
    <scope>NUCLEOTIDE SEQUENCE</scope>
    <source>
        <strain evidence="9">P08H-3</strain>
    </source>
</reference>
<comment type="caution">
    <text evidence="9">The sequence shown here is derived from an EMBL/GenBank/DDBJ whole genome shotgun (WGS) entry which is preliminary data.</text>
</comment>
<evidence type="ECO:0000256" key="1">
    <source>
        <dbReference type="ARBA" id="ARBA00022659"/>
    </source>
</evidence>